<dbReference type="Proteomes" id="UP000051335">
    <property type="component" value="Unassembled WGS sequence"/>
</dbReference>
<reference evidence="2 3" key="1">
    <citation type="submission" date="2015-09" db="EMBL/GenBank/DDBJ databases">
        <title>Genome announcement of multiple Pseudomonas syringae strains.</title>
        <authorList>
            <person name="Thakur S."/>
            <person name="Wang P.W."/>
            <person name="Gong Y."/>
            <person name="Weir B.S."/>
            <person name="Guttman D.S."/>
        </authorList>
    </citation>
    <scope>NUCLEOTIDE SEQUENCE [LARGE SCALE GENOMIC DNA]</scope>
    <source>
        <strain evidence="2 3">ICMP17001</strain>
    </source>
</reference>
<name>A0A0P9QQI6_9PSED</name>
<evidence type="ECO:0000256" key="1">
    <source>
        <dbReference type="SAM" id="MobiDB-lite"/>
    </source>
</evidence>
<organism evidence="2 3">
    <name type="scientific">Pseudomonas syringae pv. coryli</name>
    <dbReference type="NCBI Taxonomy" id="317659"/>
    <lineage>
        <taxon>Bacteria</taxon>
        <taxon>Pseudomonadati</taxon>
        <taxon>Pseudomonadota</taxon>
        <taxon>Gammaproteobacteria</taxon>
        <taxon>Pseudomonadales</taxon>
        <taxon>Pseudomonadaceae</taxon>
        <taxon>Pseudomonas</taxon>
    </lineage>
</organism>
<evidence type="ECO:0000313" key="3">
    <source>
        <dbReference type="Proteomes" id="UP000051335"/>
    </source>
</evidence>
<dbReference type="EMBL" id="LJQC01000461">
    <property type="protein sequence ID" value="KPX00129.1"/>
    <property type="molecule type" value="Genomic_DNA"/>
</dbReference>
<protein>
    <submittedName>
        <fullName evidence="2">Uncharacterized protein</fullName>
    </submittedName>
</protein>
<comment type="caution">
    <text evidence="2">The sequence shown here is derived from an EMBL/GenBank/DDBJ whole genome shotgun (WGS) entry which is preliminary data.</text>
</comment>
<proteinExistence type="predicted"/>
<keyword evidence="3" id="KW-1185">Reference proteome</keyword>
<gene>
    <name evidence="2" type="ORF">ALO75_200216</name>
</gene>
<feature type="region of interest" description="Disordered" evidence="1">
    <location>
        <begin position="168"/>
        <end position="198"/>
    </location>
</feature>
<accession>A0A0P9QQI6</accession>
<sequence>MSRQHAFILARMCAGRDPDRTLRGLPLFTLLGGTLQKLRVDAQVELDRAGHRHALGTCAQITKALRLSFSLHCEPGHFREHRSRQPGKACVTPRRTLRQPGIGEHHGNPAQGTLMDVVGPQLGFHDDPQPWLHLIEKTRGRPRQVVGQVAMLNSRLAGKQRLDSLRTCGRHASHSDRQLRILHQQRANHRRGGDAFPH</sequence>
<dbReference type="AlphaFoldDB" id="A0A0P9QQI6"/>
<evidence type="ECO:0000313" key="2">
    <source>
        <dbReference type="EMBL" id="KPX00129.1"/>
    </source>
</evidence>